<dbReference type="GO" id="GO:0045333">
    <property type="term" value="P:cellular respiration"/>
    <property type="evidence" value="ECO:0007669"/>
    <property type="project" value="InterPro"/>
</dbReference>
<name>A0A364NXG5_9PROT</name>
<dbReference type="OrthoDB" id="9804759at2"/>
<dbReference type="RefSeq" id="WP_112144538.1">
    <property type="nucleotide sequence ID" value="NZ_PGTO01000007.1"/>
</dbReference>
<organism evidence="3 4">
    <name type="scientific">Paramagnetospirillum kuznetsovii</name>
    <dbReference type="NCBI Taxonomy" id="2053833"/>
    <lineage>
        <taxon>Bacteria</taxon>
        <taxon>Pseudomonadati</taxon>
        <taxon>Pseudomonadota</taxon>
        <taxon>Alphaproteobacteria</taxon>
        <taxon>Rhodospirillales</taxon>
        <taxon>Magnetospirillaceae</taxon>
        <taxon>Paramagnetospirillum</taxon>
    </lineage>
</organism>
<evidence type="ECO:0000259" key="2">
    <source>
        <dbReference type="Pfam" id="PF03364"/>
    </source>
</evidence>
<dbReference type="PANTHER" id="PTHR12901">
    <property type="entry name" value="SPERM PROTEIN HOMOLOG"/>
    <property type="match status" value="1"/>
</dbReference>
<dbReference type="PANTHER" id="PTHR12901:SF10">
    <property type="entry name" value="COENZYME Q-BINDING PROTEIN COQ10, MITOCHONDRIAL"/>
    <property type="match status" value="1"/>
</dbReference>
<dbReference type="GO" id="GO:0048039">
    <property type="term" value="F:ubiquinone binding"/>
    <property type="evidence" value="ECO:0007669"/>
    <property type="project" value="InterPro"/>
</dbReference>
<evidence type="ECO:0000256" key="1">
    <source>
        <dbReference type="ARBA" id="ARBA00008918"/>
    </source>
</evidence>
<dbReference type="Pfam" id="PF03364">
    <property type="entry name" value="Polyketide_cyc"/>
    <property type="match status" value="1"/>
</dbReference>
<dbReference type="InterPro" id="IPR044996">
    <property type="entry name" value="COQ10-like"/>
</dbReference>
<keyword evidence="4" id="KW-1185">Reference proteome</keyword>
<dbReference type="InterPro" id="IPR005031">
    <property type="entry name" value="COQ10_START"/>
</dbReference>
<keyword evidence="3" id="KW-0830">Ubiquinone</keyword>
<dbReference type="CDD" id="cd07813">
    <property type="entry name" value="COQ10p_like"/>
    <property type="match status" value="1"/>
</dbReference>
<dbReference type="AlphaFoldDB" id="A0A364NXG5"/>
<dbReference type="Gene3D" id="3.30.530.20">
    <property type="match status" value="1"/>
</dbReference>
<reference evidence="3 4" key="1">
    <citation type="submission" date="2017-11" db="EMBL/GenBank/DDBJ databases">
        <title>Draft genome sequence of magnetotactic bacterium Magnetospirillum kuznetsovii LBB-42.</title>
        <authorList>
            <person name="Grouzdev D.S."/>
            <person name="Rysina M.S."/>
            <person name="Baslerov R.V."/>
            <person name="Koziaeva V."/>
        </authorList>
    </citation>
    <scope>NUCLEOTIDE SEQUENCE [LARGE SCALE GENOMIC DNA]</scope>
    <source>
        <strain evidence="3 4">LBB-42</strain>
    </source>
</reference>
<comment type="similarity">
    <text evidence="1">Belongs to the ribosome association toxin RatA family.</text>
</comment>
<dbReference type="EMBL" id="PGTO01000007">
    <property type="protein sequence ID" value="RAU21791.1"/>
    <property type="molecule type" value="Genomic_DNA"/>
</dbReference>
<dbReference type="InterPro" id="IPR023393">
    <property type="entry name" value="START-like_dom_sf"/>
</dbReference>
<dbReference type="SUPFAM" id="SSF55961">
    <property type="entry name" value="Bet v1-like"/>
    <property type="match status" value="1"/>
</dbReference>
<sequence length="147" mass="17009">MSALVGGWAVDFPHHDAARLFALAVDVESYPRFIPWCRLTRIRRRDQARLEVDNLFGAGPVQARFHSVAEFDAPHRLEITSRDGPFRAFRLTWVFEPLDAQGCRVKADYRMELKSGLLQSLARLSLPEVERRVVQKFKERVRAVYGR</sequence>
<comment type="caution">
    <text evidence="3">The sequence shown here is derived from an EMBL/GenBank/DDBJ whole genome shotgun (WGS) entry which is preliminary data.</text>
</comment>
<evidence type="ECO:0000313" key="4">
    <source>
        <dbReference type="Proteomes" id="UP000251075"/>
    </source>
</evidence>
<evidence type="ECO:0000313" key="3">
    <source>
        <dbReference type="EMBL" id="RAU21791.1"/>
    </source>
</evidence>
<accession>A0A364NXG5</accession>
<dbReference type="Proteomes" id="UP000251075">
    <property type="component" value="Unassembled WGS sequence"/>
</dbReference>
<proteinExistence type="inferred from homology"/>
<protein>
    <submittedName>
        <fullName evidence="3">Ubiquinone-binding protein</fullName>
    </submittedName>
</protein>
<gene>
    <name evidence="3" type="ORF">CU669_10815</name>
</gene>
<feature type="domain" description="Coenzyme Q-binding protein COQ10 START" evidence="2">
    <location>
        <begin position="15"/>
        <end position="138"/>
    </location>
</feature>